<reference evidence="1 2" key="1">
    <citation type="submission" date="2016-02" db="EMBL/GenBank/DDBJ databases">
        <title>Complete genome sequencing and analysis of ATSB10, Dyella thiooxydans isolated from rhizosphere soil of sunflower (Helianthus annuus L.).</title>
        <authorList>
            <person name="Lee Y."/>
            <person name="Hwangbo K."/>
            <person name="Chung H."/>
            <person name="Yoo J."/>
            <person name="Kim K.Y."/>
            <person name="Sa T.M."/>
            <person name="Um Y."/>
            <person name="Madhaiyan M."/>
        </authorList>
    </citation>
    <scope>NUCLEOTIDE SEQUENCE [LARGE SCALE GENOMIC DNA]</scope>
    <source>
        <strain evidence="1 2">ATSB10</strain>
    </source>
</reference>
<dbReference type="KEGG" id="dtx:ATSB10_31820"/>
<dbReference type="EMBL" id="CP014841">
    <property type="protein sequence ID" value="AND70636.1"/>
    <property type="molecule type" value="Genomic_DNA"/>
</dbReference>
<evidence type="ECO:0000313" key="1">
    <source>
        <dbReference type="EMBL" id="AND70636.1"/>
    </source>
</evidence>
<protein>
    <submittedName>
        <fullName evidence="1">Uncharacterized protein</fullName>
    </submittedName>
</protein>
<dbReference type="AlphaFoldDB" id="A0A160N3R5"/>
<keyword evidence="2" id="KW-1185">Reference proteome</keyword>
<evidence type="ECO:0000313" key="2">
    <source>
        <dbReference type="Proteomes" id="UP000077255"/>
    </source>
</evidence>
<name>A0A160N3R5_9GAMM</name>
<dbReference type="Proteomes" id="UP000077255">
    <property type="component" value="Chromosome"/>
</dbReference>
<gene>
    <name evidence="1" type="ORF">ATSB10_31820</name>
</gene>
<dbReference type="PATRIC" id="fig|445710.3.peg.3182"/>
<accession>A0A160N3R5</accession>
<organism evidence="1 2">
    <name type="scientific">Dyella thiooxydans</name>
    <dbReference type="NCBI Taxonomy" id="445710"/>
    <lineage>
        <taxon>Bacteria</taxon>
        <taxon>Pseudomonadati</taxon>
        <taxon>Pseudomonadota</taxon>
        <taxon>Gammaproteobacteria</taxon>
        <taxon>Lysobacterales</taxon>
        <taxon>Rhodanobacteraceae</taxon>
        <taxon>Dyella</taxon>
    </lineage>
</organism>
<sequence length="43" mass="4985">MGEGVRLGLRDARHLSKQYFAPLIALAYWMHDVTEGVMNRKRP</sequence>
<proteinExistence type="predicted"/>